<feature type="compositionally biased region" description="Basic and acidic residues" evidence="1">
    <location>
        <begin position="40"/>
        <end position="53"/>
    </location>
</feature>
<proteinExistence type="predicted"/>
<dbReference type="Proteomes" id="UP001500665">
    <property type="component" value="Unassembled WGS sequence"/>
</dbReference>
<evidence type="ECO:0000256" key="1">
    <source>
        <dbReference type="SAM" id="MobiDB-lite"/>
    </source>
</evidence>
<name>A0ABP4CFB7_9ACTN</name>
<sequence length="72" mass="7267">MVGAAFGEGVGGAFHCFQAGEGGMESVGQASGVGEPGGEVDQHEDLQEERDVGGESPHGSAQEQKVATHREG</sequence>
<keyword evidence="3" id="KW-1185">Reference proteome</keyword>
<gene>
    <name evidence="2" type="ORF">GCM10009550_65520</name>
</gene>
<evidence type="ECO:0000313" key="2">
    <source>
        <dbReference type="EMBL" id="GAA0965408.1"/>
    </source>
</evidence>
<feature type="region of interest" description="Disordered" evidence="1">
    <location>
        <begin position="13"/>
        <end position="72"/>
    </location>
</feature>
<reference evidence="3" key="1">
    <citation type="journal article" date="2019" name="Int. J. Syst. Evol. Microbiol.">
        <title>The Global Catalogue of Microorganisms (GCM) 10K type strain sequencing project: providing services to taxonomists for standard genome sequencing and annotation.</title>
        <authorList>
            <consortium name="The Broad Institute Genomics Platform"/>
            <consortium name="The Broad Institute Genome Sequencing Center for Infectious Disease"/>
            <person name="Wu L."/>
            <person name="Ma J."/>
        </authorList>
    </citation>
    <scope>NUCLEOTIDE SEQUENCE [LARGE SCALE GENOMIC DNA]</scope>
    <source>
        <strain evidence="3">JCM 10696</strain>
    </source>
</reference>
<dbReference type="EMBL" id="BAAAHH010000038">
    <property type="protein sequence ID" value="GAA0965408.1"/>
    <property type="molecule type" value="Genomic_DNA"/>
</dbReference>
<evidence type="ECO:0000313" key="3">
    <source>
        <dbReference type="Proteomes" id="UP001500665"/>
    </source>
</evidence>
<comment type="caution">
    <text evidence="2">The sequence shown here is derived from an EMBL/GenBank/DDBJ whole genome shotgun (WGS) entry which is preliminary data.</text>
</comment>
<protein>
    <submittedName>
        <fullName evidence="2">Uncharacterized protein</fullName>
    </submittedName>
</protein>
<accession>A0ABP4CFB7</accession>
<organism evidence="2 3">
    <name type="scientific">Actinocorallia libanotica</name>
    <dbReference type="NCBI Taxonomy" id="46162"/>
    <lineage>
        <taxon>Bacteria</taxon>
        <taxon>Bacillati</taxon>
        <taxon>Actinomycetota</taxon>
        <taxon>Actinomycetes</taxon>
        <taxon>Streptosporangiales</taxon>
        <taxon>Thermomonosporaceae</taxon>
        <taxon>Actinocorallia</taxon>
    </lineage>
</organism>